<organism evidence="2 3">
    <name type="scientific">Pleurodeles waltl</name>
    <name type="common">Iberian ribbed newt</name>
    <dbReference type="NCBI Taxonomy" id="8319"/>
    <lineage>
        <taxon>Eukaryota</taxon>
        <taxon>Metazoa</taxon>
        <taxon>Chordata</taxon>
        <taxon>Craniata</taxon>
        <taxon>Vertebrata</taxon>
        <taxon>Euteleostomi</taxon>
        <taxon>Amphibia</taxon>
        <taxon>Batrachia</taxon>
        <taxon>Caudata</taxon>
        <taxon>Salamandroidea</taxon>
        <taxon>Salamandridae</taxon>
        <taxon>Pleurodelinae</taxon>
        <taxon>Pleurodeles</taxon>
    </lineage>
</organism>
<feature type="region of interest" description="Disordered" evidence="1">
    <location>
        <begin position="74"/>
        <end position="104"/>
    </location>
</feature>
<name>A0AAV7TFM9_PLEWA</name>
<dbReference type="AlphaFoldDB" id="A0AAV7TFM9"/>
<gene>
    <name evidence="2" type="ORF">NDU88_000371</name>
</gene>
<evidence type="ECO:0000313" key="3">
    <source>
        <dbReference type="Proteomes" id="UP001066276"/>
    </source>
</evidence>
<keyword evidence="3" id="KW-1185">Reference proteome</keyword>
<sequence length="104" mass="10499">MEFVAEVLEAMALLKQAGRMDLLKEEALMPGRPARRASAGVAAAVAAWSPSRAAGGTQVKGVARGAVVKAVKGVPGAGKGQAGRRGLSKEPRGFPSGRGCMISA</sequence>
<comment type="caution">
    <text evidence="2">The sequence shown here is derived from an EMBL/GenBank/DDBJ whole genome shotgun (WGS) entry which is preliminary data.</text>
</comment>
<evidence type="ECO:0000256" key="1">
    <source>
        <dbReference type="SAM" id="MobiDB-lite"/>
    </source>
</evidence>
<accession>A0AAV7TFM9</accession>
<proteinExistence type="predicted"/>
<protein>
    <submittedName>
        <fullName evidence="2">Uncharacterized protein</fullName>
    </submittedName>
</protein>
<reference evidence="2" key="1">
    <citation type="journal article" date="2022" name="bioRxiv">
        <title>Sequencing and chromosome-scale assembly of the giantPleurodeles waltlgenome.</title>
        <authorList>
            <person name="Brown T."/>
            <person name="Elewa A."/>
            <person name="Iarovenko S."/>
            <person name="Subramanian E."/>
            <person name="Araus A.J."/>
            <person name="Petzold A."/>
            <person name="Susuki M."/>
            <person name="Suzuki K.-i.T."/>
            <person name="Hayashi T."/>
            <person name="Toyoda A."/>
            <person name="Oliveira C."/>
            <person name="Osipova E."/>
            <person name="Leigh N.D."/>
            <person name="Simon A."/>
            <person name="Yun M.H."/>
        </authorList>
    </citation>
    <scope>NUCLEOTIDE SEQUENCE</scope>
    <source>
        <strain evidence="2">20211129_DDA</strain>
        <tissue evidence="2">Liver</tissue>
    </source>
</reference>
<evidence type="ECO:0000313" key="2">
    <source>
        <dbReference type="EMBL" id="KAJ1175080.1"/>
    </source>
</evidence>
<dbReference type="Proteomes" id="UP001066276">
    <property type="component" value="Chromosome 3_2"/>
</dbReference>
<dbReference type="EMBL" id="JANPWB010000006">
    <property type="protein sequence ID" value="KAJ1175080.1"/>
    <property type="molecule type" value="Genomic_DNA"/>
</dbReference>